<sequence>MTHELDLFDSESNKHMASFLNSQSEHLLFYDIYLNSNNVTIDLSTKAANGNKSHVSIRIAIAREREKLVKLQWWAKGVQATAGGFGRGDGNMRCCDGKEMRMEMRPMGKPTGRLLLSTSAAGAAPRSTETVLVLGGSAAGVKESVQLVLGGGLASHDEVAAGRVGAAVGRWSGSPP</sequence>
<dbReference type="Gramene" id="KQK20743">
    <property type="protein sequence ID" value="KQK20743"/>
    <property type="gene ID" value="BRADI_1g56590v3"/>
</dbReference>
<dbReference type="InParanoid" id="I1H3F4"/>
<evidence type="ECO:0000313" key="1">
    <source>
        <dbReference type="EMBL" id="KQK20743.1"/>
    </source>
</evidence>
<reference evidence="2" key="3">
    <citation type="submission" date="2018-08" db="UniProtKB">
        <authorList>
            <consortium name="EnsemblPlants"/>
        </authorList>
    </citation>
    <scope>IDENTIFICATION</scope>
    <source>
        <strain evidence="2">cv. Bd21</strain>
    </source>
</reference>
<gene>
    <name evidence="1" type="ORF">BRADI_1g56590v3</name>
</gene>
<reference evidence="1" key="2">
    <citation type="submission" date="2017-06" db="EMBL/GenBank/DDBJ databases">
        <title>WGS assembly of Brachypodium distachyon.</title>
        <authorList>
            <consortium name="The International Brachypodium Initiative"/>
            <person name="Lucas S."/>
            <person name="Harmon-Smith M."/>
            <person name="Lail K."/>
            <person name="Tice H."/>
            <person name="Grimwood J."/>
            <person name="Bruce D."/>
            <person name="Barry K."/>
            <person name="Shu S."/>
            <person name="Lindquist E."/>
            <person name="Wang M."/>
            <person name="Pitluck S."/>
            <person name="Vogel J.P."/>
            <person name="Garvin D.F."/>
            <person name="Mockler T.C."/>
            <person name="Schmutz J."/>
            <person name="Rokhsar D."/>
            <person name="Bevan M.W."/>
        </authorList>
    </citation>
    <scope>NUCLEOTIDE SEQUENCE</scope>
    <source>
        <strain evidence="1">Bd21</strain>
    </source>
</reference>
<dbReference type="AlphaFoldDB" id="I1H3F4"/>
<dbReference type="HOGENOM" id="CLU_1527277_0_0_1"/>
<proteinExistence type="predicted"/>
<reference evidence="1 2" key="1">
    <citation type="journal article" date="2010" name="Nature">
        <title>Genome sequencing and analysis of the model grass Brachypodium distachyon.</title>
        <authorList>
            <consortium name="International Brachypodium Initiative"/>
        </authorList>
    </citation>
    <scope>NUCLEOTIDE SEQUENCE [LARGE SCALE GENOMIC DNA]</scope>
    <source>
        <strain evidence="1 2">Bd21</strain>
    </source>
</reference>
<evidence type="ECO:0000313" key="3">
    <source>
        <dbReference type="Proteomes" id="UP000008810"/>
    </source>
</evidence>
<protein>
    <submittedName>
        <fullName evidence="1 2">Uncharacterized protein</fullName>
    </submittedName>
</protein>
<dbReference type="Proteomes" id="UP000008810">
    <property type="component" value="Chromosome 1"/>
</dbReference>
<dbReference type="EMBL" id="CM000880">
    <property type="protein sequence ID" value="KQK20743.1"/>
    <property type="molecule type" value="Genomic_DNA"/>
</dbReference>
<keyword evidence="3" id="KW-1185">Reference proteome</keyword>
<organism evidence="2">
    <name type="scientific">Brachypodium distachyon</name>
    <name type="common">Purple false brome</name>
    <name type="synonym">Trachynia distachya</name>
    <dbReference type="NCBI Taxonomy" id="15368"/>
    <lineage>
        <taxon>Eukaryota</taxon>
        <taxon>Viridiplantae</taxon>
        <taxon>Streptophyta</taxon>
        <taxon>Embryophyta</taxon>
        <taxon>Tracheophyta</taxon>
        <taxon>Spermatophyta</taxon>
        <taxon>Magnoliopsida</taxon>
        <taxon>Liliopsida</taxon>
        <taxon>Poales</taxon>
        <taxon>Poaceae</taxon>
        <taxon>BOP clade</taxon>
        <taxon>Pooideae</taxon>
        <taxon>Stipodae</taxon>
        <taxon>Brachypodieae</taxon>
        <taxon>Brachypodium</taxon>
    </lineage>
</organism>
<evidence type="ECO:0000313" key="2">
    <source>
        <dbReference type="EnsemblPlants" id="KQK20743"/>
    </source>
</evidence>
<dbReference type="EnsemblPlants" id="KQK20743">
    <property type="protein sequence ID" value="KQK20743"/>
    <property type="gene ID" value="BRADI_1g56590v3"/>
</dbReference>
<accession>I1H3F4</accession>
<name>I1H3F4_BRADI</name>